<dbReference type="EMBL" id="DQTV01000031">
    <property type="protein sequence ID" value="HIP56717.1"/>
    <property type="molecule type" value="Genomic_DNA"/>
</dbReference>
<dbReference type="Proteomes" id="UP000605805">
    <property type="component" value="Unassembled WGS sequence"/>
</dbReference>
<proteinExistence type="predicted"/>
<evidence type="ECO:0000313" key="3">
    <source>
        <dbReference type="Proteomes" id="UP000605805"/>
    </source>
</evidence>
<feature type="transmembrane region" description="Helical" evidence="1">
    <location>
        <begin position="7"/>
        <end position="26"/>
    </location>
</feature>
<feature type="transmembrane region" description="Helical" evidence="1">
    <location>
        <begin position="32"/>
        <end position="54"/>
    </location>
</feature>
<evidence type="ECO:0000313" key="2">
    <source>
        <dbReference type="EMBL" id="HIP56717.1"/>
    </source>
</evidence>
<gene>
    <name evidence="2" type="ORF">EYH02_01395</name>
</gene>
<protein>
    <submittedName>
        <fullName evidence="2">Uncharacterized protein</fullName>
    </submittedName>
</protein>
<organism evidence="2 3">
    <name type="scientific">Ignisphaera aggregans</name>
    <dbReference type="NCBI Taxonomy" id="334771"/>
    <lineage>
        <taxon>Archaea</taxon>
        <taxon>Thermoproteota</taxon>
        <taxon>Thermoprotei</taxon>
        <taxon>Desulfurococcales</taxon>
        <taxon>Desulfurococcaceae</taxon>
        <taxon>Ignisphaera</taxon>
    </lineage>
</organism>
<name>A0A832YYZ3_9CREN</name>
<accession>A0A832YYZ3</accession>
<reference evidence="2" key="1">
    <citation type="journal article" date="2020" name="ISME J.">
        <title>Gammaproteobacteria mediating utilization of methyl-, sulfur- and petroleum organic compounds in deep ocean hydrothermal plumes.</title>
        <authorList>
            <person name="Zhou Z."/>
            <person name="Liu Y."/>
            <person name="Pan J."/>
            <person name="Cron B.R."/>
            <person name="Toner B.M."/>
            <person name="Anantharaman K."/>
            <person name="Breier J.A."/>
            <person name="Dick G.J."/>
            <person name="Li M."/>
        </authorList>
    </citation>
    <scope>NUCLEOTIDE SEQUENCE</scope>
    <source>
        <strain evidence="2">SZUA-1435</strain>
    </source>
</reference>
<comment type="caution">
    <text evidence="2">The sequence shown here is derived from an EMBL/GenBank/DDBJ whole genome shotgun (WGS) entry which is preliminary data.</text>
</comment>
<sequence>MEQFFRLFLSVAFSFLILALFAMLFLKPGSPSFIVNLVGIAMLVLFIILLSVFMRRTLSRSEEKI</sequence>
<dbReference type="AlphaFoldDB" id="A0A832YYZ3"/>
<keyword evidence="1" id="KW-1133">Transmembrane helix</keyword>
<keyword evidence="1" id="KW-0812">Transmembrane</keyword>
<keyword evidence="1" id="KW-0472">Membrane</keyword>
<evidence type="ECO:0000256" key="1">
    <source>
        <dbReference type="SAM" id="Phobius"/>
    </source>
</evidence>